<accession>A0ACA9QE31</accession>
<comment type="caution">
    <text evidence="1">The sequence shown here is derived from an EMBL/GenBank/DDBJ whole genome shotgun (WGS) entry which is preliminary data.</text>
</comment>
<evidence type="ECO:0000313" key="2">
    <source>
        <dbReference type="Proteomes" id="UP000789366"/>
    </source>
</evidence>
<evidence type="ECO:0000313" key="1">
    <source>
        <dbReference type="EMBL" id="CAG8747175.1"/>
    </source>
</evidence>
<keyword evidence="2" id="KW-1185">Reference proteome</keyword>
<dbReference type="EMBL" id="CAJVPW010040910">
    <property type="protein sequence ID" value="CAG8747175.1"/>
    <property type="molecule type" value="Genomic_DNA"/>
</dbReference>
<proteinExistence type="predicted"/>
<organism evidence="1 2">
    <name type="scientific">Cetraspora pellucida</name>
    <dbReference type="NCBI Taxonomy" id="1433469"/>
    <lineage>
        <taxon>Eukaryota</taxon>
        <taxon>Fungi</taxon>
        <taxon>Fungi incertae sedis</taxon>
        <taxon>Mucoromycota</taxon>
        <taxon>Glomeromycotina</taxon>
        <taxon>Glomeromycetes</taxon>
        <taxon>Diversisporales</taxon>
        <taxon>Gigasporaceae</taxon>
        <taxon>Cetraspora</taxon>
    </lineage>
</organism>
<protein>
    <submittedName>
        <fullName evidence="1">5787_t:CDS:1</fullName>
    </submittedName>
</protein>
<gene>
    <name evidence="1" type="ORF">SPELUC_LOCUS14215</name>
</gene>
<feature type="non-terminal residue" evidence="1">
    <location>
        <position position="266"/>
    </location>
</feature>
<name>A0ACA9QE31_9GLOM</name>
<dbReference type="Proteomes" id="UP000789366">
    <property type="component" value="Unassembled WGS sequence"/>
</dbReference>
<reference evidence="1" key="1">
    <citation type="submission" date="2021-06" db="EMBL/GenBank/DDBJ databases">
        <authorList>
            <person name="Kallberg Y."/>
            <person name="Tangrot J."/>
            <person name="Rosling A."/>
        </authorList>
    </citation>
    <scope>NUCLEOTIDE SEQUENCE</scope>
    <source>
        <strain evidence="1">28 12/20/2015</strain>
    </source>
</reference>
<sequence length="266" mass="30512">SSKFSRNKPCEKDVFENDDYGQCNEDYKRIKIKNTEANTKLFNAVEKIKRSLANVSPRIYEKIMSPVDLKFIKDSIDASNELNQEEKEGLKNIYASDDIESVLKMKETVFTHILEERNLKIARNDFIKNKLEKLDDGPPLLNIDELDSKFHDYENLALNELEAIKNDLIATIKNHRATKKLSELLSQAKTCADTEAENLQLATDDPWQNFPTAIKEHTTQEAIENQEKEAYQHILAQFKAKVKQELGAAQKDGEYSPIDDSQNFVA</sequence>
<feature type="non-terminal residue" evidence="1">
    <location>
        <position position="1"/>
    </location>
</feature>